<dbReference type="EMBL" id="BDUD01000001">
    <property type="protein sequence ID" value="GBG19536.1"/>
    <property type="molecule type" value="Genomic_DNA"/>
</dbReference>
<keyword evidence="3 5" id="KW-1133">Transmembrane helix</keyword>
<accession>A0A2R5FL78</accession>
<evidence type="ECO:0000256" key="2">
    <source>
        <dbReference type="ARBA" id="ARBA00022692"/>
    </source>
</evidence>
<dbReference type="PANTHER" id="PTHR43847">
    <property type="entry name" value="BLL3993 PROTEIN"/>
    <property type="match status" value="1"/>
</dbReference>
<evidence type="ECO:0000256" key="4">
    <source>
        <dbReference type="ARBA" id="ARBA00023136"/>
    </source>
</evidence>
<dbReference type="Gene3D" id="1.20.120.1630">
    <property type="match status" value="1"/>
</dbReference>
<evidence type="ECO:0008006" key="8">
    <source>
        <dbReference type="Google" id="ProtNLM"/>
    </source>
</evidence>
<dbReference type="AlphaFoldDB" id="A0A2R5FL78"/>
<organism evidence="6 7">
    <name type="scientific">Nostoc commune NIES-4072</name>
    <dbReference type="NCBI Taxonomy" id="2005467"/>
    <lineage>
        <taxon>Bacteria</taxon>
        <taxon>Bacillati</taxon>
        <taxon>Cyanobacteriota</taxon>
        <taxon>Cyanophyceae</taxon>
        <taxon>Nostocales</taxon>
        <taxon>Nostocaceae</taxon>
        <taxon>Nostoc</taxon>
    </lineage>
</organism>
<keyword evidence="7" id="KW-1185">Reference proteome</keyword>
<evidence type="ECO:0000256" key="5">
    <source>
        <dbReference type="SAM" id="Phobius"/>
    </source>
</evidence>
<dbReference type="Proteomes" id="UP000245124">
    <property type="component" value="Unassembled WGS sequence"/>
</dbReference>
<dbReference type="InterPro" id="IPR007318">
    <property type="entry name" value="Phopholipid_MeTrfase"/>
</dbReference>
<feature type="transmembrane region" description="Helical" evidence="5">
    <location>
        <begin position="42"/>
        <end position="62"/>
    </location>
</feature>
<comment type="subcellular location">
    <subcellularLocation>
        <location evidence="1">Endomembrane system</location>
        <topology evidence="1">Multi-pass membrane protein</topology>
    </subcellularLocation>
</comment>
<evidence type="ECO:0000313" key="7">
    <source>
        <dbReference type="Proteomes" id="UP000245124"/>
    </source>
</evidence>
<dbReference type="InterPro" id="IPR052527">
    <property type="entry name" value="Metal_cation-efflux_comp"/>
</dbReference>
<gene>
    <name evidence="6" type="ORF">NIES4072_32040</name>
</gene>
<name>A0A2R5FL78_NOSCO</name>
<feature type="transmembrane region" description="Helical" evidence="5">
    <location>
        <begin position="100"/>
        <end position="130"/>
    </location>
</feature>
<dbReference type="OrthoDB" id="9782395at2"/>
<dbReference type="GO" id="GO:0012505">
    <property type="term" value="C:endomembrane system"/>
    <property type="evidence" value="ECO:0007669"/>
    <property type="project" value="UniProtKB-SubCell"/>
</dbReference>
<sequence>MKEDISDNPGVIAFPPALYAGTLLIGLVLSFVFPIDFLSRSVALVLGVLAIICAGLIGTSAFRTMNRAQTEVNPSRPTTAIVSDGVFRLSRNPIYLSLTLLYIGIALLLGALWALLLLLPLLVIVQIGVVQREESYLERKFGDEYLRYKARVRRWV</sequence>
<evidence type="ECO:0000256" key="1">
    <source>
        <dbReference type="ARBA" id="ARBA00004127"/>
    </source>
</evidence>
<dbReference type="PANTHER" id="PTHR43847:SF1">
    <property type="entry name" value="BLL3993 PROTEIN"/>
    <property type="match status" value="1"/>
</dbReference>
<evidence type="ECO:0000256" key="3">
    <source>
        <dbReference type="ARBA" id="ARBA00022989"/>
    </source>
</evidence>
<dbReference type="Pfam" id="PF04191">
    <property type="entry name" value="PEMT"/>
    <property type="match status" value="1"/>
</dbReference>
<dbReference type="RefSeq" id="WP_109009318.1">
    <property type="nucleotide sequence ID" value="NZ_BDUD01000001.1"/>
</dbReference>
<reference evidence="6 7" key="1">
    <citation type="submission" date="2017-06" db="EMBL/GenBank/DDBJ databases">
        <title>Genome sequencing of cyanobaciteial culture collection at National Institute for Environmental Studies (NIES).</title>
        <authorList>
            <person name="Hirose Y."/>
            <person name="Shimura Y."/>
            <person name="Fujisawa T."/>
            <person name="Nakamura Y."/>
            <person name="Kawachi M."/>
        </authorList>
    </citation>
    <scope>NUCLEOTIDE SEQUENCE [LARGE SCALE GENOMIC DNA]</scope>
    <source>
        <strain evidence="6 7">NIES-4072</strain>
    </source>
</reference>
<protein>
    <recommendedName>
        <fullName evidence="8">Isoprenylcysteine carboxyl methyltransferase</fullName>
    </recommendedName>
</protein>
<proteinExistence type="predicted"/>
<keyword evidence="4 5" id="KW-0472">Membrane</keyword>
<feature type="transmembrane region" description="Helical" evidence="5">
    <location>
        <begin position="12"/>
        <end position="35"/>
    </location>
</feature>
<evidence type="ECO:0000313" key="6">
    <source>
        <dbReference type="EMBL" id="GBG19536.1"/>
    </source>
</evidence>
<comment type="caution">
    <text evidence="6">The sequence shown here is derived from an EMBL/GenBank/DDBJ whole genome shotgun (WGS) entry which is preliminary data.</text>
</comment>
<keyword evidence="2 5" id="KW-0812">Transmembrane</keyword>